<comment type="caution">
    <text evidence="1">The sequence shown here is derived from an EMBL/GenBank/DDBJ whole genome shotgun (WGS) entry which is preliminary data.</text>
</comment>
<reference evidence="1 2" key="1">
    <citation type="journal article" date="2024" name="ISME J.">
        <title>Tailless and filamentous prophages are predominant in marine Vibrio.</title>
        <authorList>
            <person name="Steensen K."/>
            <person name="Seneca J."/>
            <person name="Bartlau N."/>
            <person name="Yu X.A."/>
            <person name="Hussain F.A."/>
            <person name="Polz M.F."/>
        </authorList>
    </citation>
    <scope>NUCLEOTIDE SEQUENCE [LARGE SCALE GENOMIC DNA]</scope>
    <source>
        <strain evidence="1 2">10N.239.312.F12</strain>
    </source>
</reference>
<keyword evidence="2" id="KW-1185">Reference proteome</keyword>
<dbReference type="EMBL" id="JBFSSG010000053">
    <property type="protein sequence ID" value="MEZ8723144.1"/>
    <property type="molecule type" value="Genomic_DNA"/>
</dbReference>
<dbReference type="Proteomes" id="UP001570071">
    <property type="component" value="Unassembled WGS sequence"/>
</dbReference>
<evidence type="ECO:0000313" key="2">
    <source>
        <dbReference type="Proteomes" id="UP001570071"/>
    </source>
</evidence>
<gene>
    <name evidence="1" type="ORF">AB6D66_18880</name>
</gene>
<accession>A0ABV4N102</accession>
<evidence type="ECO:0000313" key="1">
    <source>
        <dbReference type="EMBL" id="MEZ8723144.1"/>
    </source>
</evidence>
<name>A0ABV4N102_9VIBR</name>
<proteinExistence type="predicted"/>
<dbReference type="RefSeq" id="WP_280556696.1">
    <property type="nucleotide sequence ID" value="NZ_JBFSSG010000053.1"/>
</dbReference>
<organism evidence="1 2">
    <name type="scientific">Vibrio pomeroyi</name>
    <dbReference type="NCBI Taxonomy" id="198832"/>
    <lineage>
        <taxon>Bacteria</taxon>
        <taxon>Pseudomonadati</taxon>
        <taxon>Pseudomonadota</taxon>
        <taxon>Gammaproteobacteria</taxon>
        <taxon>Vibrionales</taxon>
        <taxon>Vibrionaceae</taxon>
        <taxon>Vibrio</taxon>
    </lineage>
</organism>
<protein>
    <submittedName>
        <fullName evidence="1">Uncharacterized protein</fullName>
    </submittedName>
</protein>
<sequence length="76" mass="8481">MSQNTFQNLNSFECTEALDSRLDKIHSILHVLDVAMENGVDSSHAQNAVNAAAELSAECQKINVRMLQNVRRDSHN</sequence>